<keyword evidence="6" id="KW-0031">Aminopeptidase</keyword>
<evidence type="ECO:0000256" key="12">
    <source>
        <dbReference type="ARBA" id="ARBA00023049"/>
    </source>
</evidence>
<feature type="domain" description="Secretion system C-terminal sorting" evidence="15">
    <location>
        <begin position="569"/>
        <end position="634"/>
    </location>
</feature>
<comment type="catalytic activity">
    <reaction evidence="1">
        <text>Release of an N-terminal amino acid, Xaa-|-Yaa- from a peptide, amide or arylamide. Xaa is preferably Ala, but may be most amino acids including Pro (slow action). When a terminal hydrophobic residue is followed by a prolyl residue, the two may be released as an intact Xaa-Pro dipeptide.</text>
        <dbReference type="EC" id="3.4.11.2"/>
    </reaction>
</comment>
<dbReference type="InterPro" id="IPR050344">
    <property type="entry name" value="Peptidase_M1_aminopeptidases"/>
</dbReference>
<dbReference type="Proteomes" id="UP000030149">
    <property type="component" value="Unassembled WGS sequence"/>
</dbReference>
<organism evidence="16 17">
    <name type="scientific">Flavobacterium enshiense DK69</name>
    <dbReference type="NCBI Taxonomy" id="1107311"/>
    <lineage>
        <taxon>Bacteria</taxon>
        <taxon>Pseudomonadati</taxon>
        <taxon>Bacteroidota</taxon>
        <taxon>Flavobacteriia</taxon>
        <taxon>Flavobacteriales</taxon>
        <taxon>Flavobacteriaceae</taxon>
        <taxon>Flavobacterium</taxon>
    </lineage>
</organism>
<keyword evidence="7" id="KW-0645">Protease</keyword>
<dbReference type="Gene3D" id="1.10.390.10">
    <property type="entry name" value="Neutral Protease Domain 2"/>
    <property type="match status" value="1"/>
</dbReference>
<dbReference type="EMBL" id="JRLZ01000005">
    <property type="protein sequence ID" value="KGO96181.1"/>
    <property type="molecule type" value="Genomic_DNA"/>
</dbReference>
<dbReference type="Pfam" id="PF01433">
    <property type="entry name" value="Peptidase_M1"/>
    <property type="match status" value="1"/>
</dbReference>
<evidence type="ECO:0000256" key="8">
    <source>
        <dbReference type="ARBA" id="ARBA00022723"/>
    </source>
</evidence>
<evidence type="ECO:0000256" key="2">
    <source>
        <dbReference type="ARBA" id="ARBA00001947"/>
    </source>
</evidence>
<name>V6SAK3_9FLAO</name>
<evidence type="ECO:0000256" key="1">
    <source>
        <dbReference type="ARBA" id="ARBA00000098"/>
    </source>
</evidence>
<dbReference type="InterPro" id="IPR001930">
    <property type="entry name" value="Peptidase_M1"/>
</dbReference>
<dbReference type="SUPFAM" id="SSF63737">
    <property type="entry name" value="Leukotriene A4 hydrolase N-terminal domain"/>
    <property type="match status" value="1"/>
</dbReference>
<dbReference type="GO" id="GO:0016285">
    <property type="term" value="F:alanyl aminopeptidase activity"/>
    <property type="evidence" value="ECO:0007669"/>
    <property type="project" value="UniProtKB-EC"/>
</dbReference>
<sequence length="636" mass="71424">MKHITVLLALAITSIGFSQDNQNEFHKLVHSEMKAAAGKMNFRENPNTQNYNITYHKLEFTVDPAVYFISGIVTTTFSALSDMSTVTFDLTNQLTVSSVKQDNTNLTFTQNTNNELVITLPATLTAGNSTSVIITYSGAPATGEQAFTTSTHNGSPVLYTLSEPFGARDWWPCKQDLNDKVTSIDVYITAPFQYTSVSNGLEQTQTINGVNKTTHFHHGYPIPAYLIAIAVTNYQIYEQQGGLGTTESPFFPIINYIYPETASSTQTSLSVTPGIINTYESLFTPYPFRNEKYGHAQFGWGGGMEHTTVSFMGGWNRDLISHEMAHQWFGNKVTCGSWKDIWLNEGITEYLSGLIVENMDGAGSFLSWKSNKINSITSQPDGNLYLTDEQLTDADRIFDYRLTYNKGSMVTNMIRFKMGDDNFFQAMRNYLNDPALAYEYATTPQLQAHLEAVSGMNFTDFFNDWIYKEGYPIYNITAQNWGAGLAKITINQTTSHSSVPFFEMPVPIRLIGENEETQDVILENTTNNQDFIIDVPFRISQILFDPKKNIISRNSTTEVLIDNFDFITYPNPCHDILTIKLPADVELEKAEIYNMLGQLNLKENNPVINLSPLSNGVYILIVNTSAGTFYKNLIKE</sequence>
<dbReference type="GO" id="GO:0016020">
    <property type="term" value="C:membrane"/>
    <property type="evidence" value="ECO:0007669"/>
    <property type="project" value="TreeGrafter"/>
</dbReference>
<keyword evidence="10" id="KW-0378">Hydrolase</keyword>
<evidence type="ECO:0000256" key="6">
    <source>
        <dbReference type="ARBA" id="ARBA00022438"/>
    </source>
</evidence>
<dbReference type="GO" id="GO:0005737">
    <property type="term" value="C:cytoplasm"/>
    <property type="evidence" value="ECO:0007669"/>
    <property type="project" value="TreeGrafter"/>
</dbReference>
<dbReference type="CDD" id="cd09603">
    <property type="entry name" value="M1_APN_like"/>
    <property type="match status" value="1"/>
</dbReference>
<evidence type="ECO:0000256" key="3">
    <source>
        <dbReference type="ARBA" id="ARBA00010136"/>
    </source>
</evidence>
<dbReference type="InterPro" id="IPR026444">
    <property type="entry name" value="Secre_tail"/>
</dbReference>
<keyword evidence="11" id="KW-0862">Zinc</keyword>
<evidence type="ECO:0000259" key="13">
    <source>
        <dbReference type="Pfam" id="PF01433"/>
    </source>
</evidence>
<dbReference type="EC" id="3.4.11.2" evidence="4"/>
<keyword evidence="9" id="KW-0732">Signal</keyword>
<proteinExistence type="inferred from homology"/>
<feature type="domain" description="Peptidase M1 membrane alanine aminopeptidase" evidence="13">
    <location>
        <begin position="316"/>
        <end position="465"/>
    </location>
</feature>
<reference evidence="16 17" key="2">
    <citation type="journal article" date="2015" name="Stand. Genomic Sci.">
        <title>High quality draft genomic sequence of Flavobacterium enshiense DK69(T) and comparison among Flavobacterium genomes.</title>
        <authorList>
            <person name="Zeng Z."/>
            <person name="Chen C."/>
            <person name="Du H."/>
            <person name="Wang G."/>
            <person name="Li M."/>
        </authorList>
    </citation>
    <scope>NUCLEOTIDE SEQUENCE [LARGE SCALE GENOMIC DNA]</scope>
    <source>
        <strain evidence="16 17">DK69</strain>
    </source>
</reference>
<dbReference type="SUPFAM" id="SSF55486">
    <property type="entry name" value="Metalloproteases ('zincins'), catalytic domain"/>
    <property type="match status" value="1"/>
</dbReference>
<evidence type="ECO:0000256" key="11">
    <source>
        <dbReference type="ARBA" id="ARBA00022833"/>
    </source>
</evidence>
<evidence type="ECO:0000259" key="14">
    <source>
        <dbReference type="Pfam" id="PF17900"/>
    </source>
</evidence>
<evidence type="ECO:0000256" key="10">
    <source>
        <dbReference type="ARBA" id="ARBA00022801"/>
    </source>
</evidence>
<dbReference type="InterPro" id="IPR014782">
    <property type="entry name" value="Peptidase_M1_dom"/>
</dbReference>
<evidence type="ECO:0000256" key="7">
    <source>
        <dbReference type="ARBA" id="ARBA00022670"/>
    </source>
</evidence>
<dbReference type="AlphaFoldDB" id="V6SAK3"/>
<gene>
    <name evidence="16" type="ORF">Q767_07975</name>
</gene>
<dbReference type="InterPro" id="IPR027268">
    <property type="entry name" value="Peptidase_M4/M1_CTD_sf"/>
</dbReference>
<dbReference type="eggNOG" id="COG0308">
    <property type="taxonomic scope" value="Bacteria"/>
</dbReference>
<accession>V6SAK3</accession>
<evidence type="ECO:0000256" key="9">
    <source>
        <dbReference type="ARBA" id="ARBA00022729"/>
    </source>
</evidence>
<dbReference type="STRING" id="1107311.Q767_07975"/>
<dbReference type="NCBIfam" id="TIGR04183">
    <property type="entry name" value="Por_Secre_tail"/>
    <property type="match status" value="1"/>
</dbReference>
<dbReference type="PANTHER" id="PTHR11533:SF174">
    <property type="entry name" value="PUROMYCIN-SENSITIVE AMINOPEPTIDASE-RELATED"/>
    <property type="match status" value="1"/>
</dbReference>
<comment type="cofactor">
    <cofactor evidence="2">
        <name>Zn(2+)</name>
        <dbReference type="ChEBI" id="CHEBI:29105"/>
    </cofactor>
</comment>
<dbReference type="GO" id="GO:0070006">
    <property type="term" value="F:metalloaminopeptidase activity"/>
    <property type="evidence" value="ECO:0007669"/>
    <property type="project" value="TreeGrafter"/>
</dbReference>
<protein>
    <recommendedName>
        <fullName evidence="5">Aminopeptidase N</fullName>
        <ecNumber evidence="4">3.4.11.2</ecNumber>
    </recommendedName>
</protein>
<comment type="similarity">
    <text evidence="3">Belongs to the peptidase M1 family.</text>
</comment>
<dbReference type="InterPro" id="IPR042097">
    <property type="entry name" value="Aminopeptidase_N-like_N_sf"/>
</dbReference>
<dbReference type="GO" id="GO:0042277">
    <property type="term" value="F:peptide binding"/>
    <property type="evidence" value="ECO:0007669"/>
    <property type="project" value="TreeGrafter"/>
</dbReference>
<reference evidence="17" key="1">
    <citation type="submission" date="2013-09" db="EMBL/GenBank/DDBJ databases">
        <authorList>
            <person name="Zeng Z."/>
            <person name="Chen C."/>
        </authorList>
    </citation>
    <scope>NUCLEOTIDE SEQUENCE [LARGE SCALE GENOMIC DNA]</scope>
    <source>
        <strain evidence="17">DK69</strain>
    </source>
</reference>
<evidence type="ECO:0000313" key="16">
    <source>
        <dbReference type="EMBL" id="KGO96181.1"/>
    </source>
</evidence>
<dbReference type="PRINTS" id="PR00756">
    <property type="entry name" value="ALADIPTASE"/>
</dbReference>
<keyword evidence="12" id="KW-0482">Metalloprotease</keyword>
<dbReference type="Pfam" id="PF17900">
    <property type="entry name" value="Peptidase_M1_N"/>
    <property type="match status" value="1"/>
</dbReference>
<evidence type="ECO:0000259" key="15">
    <source>
        <dbReference type="Pfam" id="PF18962"/>
    </source>
</evidence>
<evidence type="ECO:0000256" key="5">
    <source>
        <dbReference type="ARBA" id="ARBA00015611"/>
    </source>
</evidence>
<dbReference type="GO" id="GO:0008270">
    <property type="term" value="F:zinc ion binding"/>
    <property type="evidence" value="ECO:0007669"/>
    <property type="project" value="InterPro"/>
</dbReference>
<dbReference type="GO" id="GO:0006508">
    <property type="term" value="P:proteolysis"/>
    <property type="evidence" value="ECO:0007669"/>
    <property type="project" value="UniProtKB-KW"/>
</dbReference>
<feature type="domain" description="Aminopeptidase N-like N-terminal" evidence="14">
    <location>
        <begin position="55"/>
        <end position="226"/>
    </location>
</feature>
<dbReference type="GO" id="GO:0043171">
    <property type="term" value="P:peptide catabolic process"/>
    <property type="evidence" value="ECO:0007669"/>
    <property type="project" value="TreeGrafter"/>
</dbReference>
<dbReference type="OrthoDB" id="100605at2"/>
<keyword evidence="17" id="KW-1185">Reference proteome</keyword>
<dbReference type="PANTHER" id="PTHR11533">
    <property type="entry name" value="PROTEASE M1 ZINC METALLOPROTEASE"/>
    <property type="match status" value="1"/>
</dbReference>
<dbReference type="InterPro" id="IPR045357">
    <property type="entry name" value="Aminopeptidase_N-like_N"/>
</dbReference>
<dbReference type="Pfam" id="PF18962">
    <property type="entry name" value="Por_Secre_tail"/>
    <property type="match status" value="1"/>
</dbReference>
<dbReference type="RefSeq" id="WP_023573113.1">
    <property type="nucleotide sequence ID" value="NZ_AVCS01000008.1"/>
</dbReference>
<comment type="caution">
    <text evidence="16">The sequence shown here is derived from an EMBL/GenBank/DDBJ whole genome shotgun (WGS) entry which is preliminary data.</text>
</comment>
<evidence type="ECO:0000256" key="4">
    <source>
        <dbReference type="ARBA" id="ARBA00012564"/>
    </source>
</evidence>
<dbReference type="PATRIC" id="fig|1107311.3.peg.1067"/>
<keyword evidence="8" id="KW-0479">Metal-binding</keyword>
<dbReference type="GO" id="GO:0005615">
    <property type="term" value="C:extracellular space"/>
    <property type="evidence" value="ECO:0007669"/>
    <property type="project" value="TreeGrafter"/>
</dbReference>
<evidence type="ECO:0000313" key="17">
    <source>
        <dbReference type="Proteomes" id="UP000030149"/>
    </source>
</evidence>
<dbReference type="Gene3D" id="2.60.40.1730">
    <property type="entry name" value="tricorn interacting facor f3 domain"/>
    <property type="match status" value="1"/>
</dbReference>